<dbReference type="PIRSF" id="PIRSF018266">
    <property type="entry name" value="FecR"/>
    <property type="match status" value="1"/>
</dbReference>
<dbReference type="RefSeq" id="WP_404540736.1">
    <property type="nucleotide sequence ID" value="NZ_JADIKL010000007.1"/>
</dbReference>
<feature type="domain" description="FecR protein" evidence="2">
    <location>
        <begin position="115"/>
        <end position="206"/>
    </location>
</feature>
<sequence length="325" mass="35719">MKPTTSDLINELTLAEASAWLTRLQESERTAATEAAFKEWLAASPAHARAFTRVNDIWELLPGAVAPARPLQPVHSRRRQRARKRRTPWLAVAACALLLLVAAGTVRVLLPTEQVYQTAIGEQRTIVLGDQTRVTLNTDTRVAVEYRRSERRILLERGEALFHVAKNPRRPFVVQTGDEQVVALGTVFDVRRDPQRVDVTLLEGKVWVGVQPASPGQAALSTVLAPGERLIARADGSHMLDRPDANATLAWQRGQVYFDDATLADAVAELNRYGGTRIRIADPALASLRVSGVFSVHDPIKFATAVASLHDLRTARDDGSIVLAR</sequence>
<dbReference type="Gene3D" id="2.60.120.1440">
    <property type="match status" value="1"/>
</dbReference>
<dbReference type="EMBL" id="JADIKL010000007">
    <property type="protein sequence ID" value="MFK2931760.1"/>
    <property type="molecule type" value="Genomic_DNA"/>
</dbReference>
<accession>A0ABW8KHZ5</accession>
<dbReference type="InterPro" id="IPR032623">
    <property type="entry name" value="FecR_N"/>
</dbReference>
<proteinExistence type="predicted"/>
<dbReference type="Pfam" id="PF04773">
    <property type="entry name" value="FecR"/>
    <property type="match status" value="1"/>
</dbReference>
<protein>
    <submittedName>
        <fullName evidence="4">FecR family protein</fullName>
    </submittedName>
</protein>
<dbReference type="Proteomes" id="UP001620397">
    <property type="component" value="Unassembled WGS sequence"/>
</dbReference>
<keyword evidence="1" id="KW-1133">Transmembrane helix</keyword>
<evidence type="ECO:0000259" key="3">
    <source>
        <dbReference type="Pfam" id="PF16220"/>
    </source>
</evidence>
<reference evidence="4 5" key="1">
    <citation type="submission" date="2020-10" db="EMBL/GenBank/DDBJ databases">
        <title>Phylogeny of dyella-like bacteria.</title>
        <authorList>
            <person name="Fu J."/>
        </authorList>
    </citation>
    <scope>NUCLEOTIDE SEQUENCE [LARGE SCALE GENOMIC DNA]</scope>
    <source>
        <strain evidence="4 5">DKC-1</strain>
    </source>
</reference>
<comment type="caution">
    <text evidence="4">The sequence shown here is derived from an EMBL/GenBank/DDBJ whole genome shotgun (WGS) entry which is preliminary data.</text>
</comment>
<keyword evidence="5" id="KW-1185">Reference proteome</keyword>
<keyword evidence="1" id="KW-0812">Transmembrane</keyword>
<evidence type="ECO:0000313" key="4">
    <source>
        <dbReference type="EMBL" id="MFK2931760.1"/>
    </source>
</evidence>
<feature type="transmembrane region" description="Helical" evidence="1">
    <location>
        <begin position="87"/>
        <end position="110"/>
    </location>
</feature>
<gene>
    <name evidence="4" type="ORF">ISP14_13255</name>
</gene>
<evidence type="ECO:0000256" key="1">
    <source>
        <dbReference type="SAM" id="Phobius"/>
    </source>
</evidence>
<dbReference type="InterPro" id="IPR012373">
    <property type="entry name" value="Ferrdict_sens_TM"/>
</dbReference>
<evidence type="ECO:0000313" key="5">
    <source>
        <dbReference type="Proteomes" id="UP001620397"/>
    </source>
</evidence>
<dbReference type="Gene3D" id="3.55.50.30">
    <property type="match status" value="1"/>
</dbReference>
<dbReference type="Pfam" id="PF16220">
    <property type="entry name" value="DUF4880"/>
    <property type="match status" value="1"/>
</dbReference>
<dbReference type="PANTHER" id="PTHR30273">
    <property type="entry name" value="PERIPLASMIC SIGNAL SENSOR AND SIGMA FACTOR ACTIVATOR FECR-RELATED"/>
    <property type="match status" value="1"/>
</dbReference>
<name>A0ABW8KHZ5_9GAMM</name>
<dbReference type="InterPro" id="IPR006860">
    <property type="entry name" value="FecR"/>
</dbReference>
<dbReference type="PANTHER" id="PTHR30273:SF2">
    <property type="entry name" value="PROTEIN FECR"/>
    <property type="match status" value="1"/>
</dbReference>
<feature type="domain" description="FecR N-terminal" evidence="3">
    <location>
        <begin position="16"/>
        <end position="55"/>
    </location>
</feature>
<keyword evidence="1" id="KW-0472">Membrane</keyword>
<evidence type="ECO:0000259" key="2">
    <source>
        <dbReference type="Pfam" id="PF04773"/>
    </source>
</evidence>
<organism evidence="4 5">
    <name type="scientific">Dyella agri</name>
    <dbReference type="NCBI Taxonomy" id="1926869"/>
    <lineage>
        <taxon>Bacteria</taxon>
        <taxon>Pseudomonadati</taxon>
        <taxon>Pseudomonadota</taxon>
        <taxon>Gammaproteobacteria</taxon>
        <taxon>Lysobacterales</taxon>
        <taxon>Rhodanobacteraceae</taxon>
        <taxon>Dyella</taxon>
    </lineage>
</organism>